<dbReference type="Proteomes" id="UP000701680">
    <property type="component" value="Unassembled WGS sequence"/>
</dbReference>
<protein>
    <recommendedName>
        <fullName evidence="8">NlpC/P60 domain-containing protein</fullName>
    </recommendedName>
</protein>
<dbReference type="Proteomes" id="UP000528555">
    <property type="component" value="Unassembled WGS sequence"/>
</dbReference>
<keyword evidence="4" id="KW-0378">Hydrolase</keyword>
<keyword evidence="2" id="KW-0645">Protease</keyword>
<dbReference type="PROSITE" id="PS51935">
    <property type="entry name" value="NLPC_P60"/>
    <property type="match status" value="1"/>
</dbReference>
<dbReference type="InterPro" id="IPR000064">
    <property type="entry name" value="NLP_P60_dom"/>
</dbReference>
<feature type="chain" id="PRO_5032886752" description="NlpC/P60 domain-containing protein" evidence="7">
    <location>
        <begin position="25"/>
        <end position="498"/>
    </location>
</feature>
<keyword evidence="5" id="KW-0788">Thiol protease</keyword>
<dbReference type="Pfam" id="PF00877">
    <property type="entry name" value="NLPC_P60"/>
    <property type="match status" value="1"/>
</dbReference>
<keyword evidence="11" id="KW-1185">Reference proteome</keyword>
<evidence type="ECO:0000256" key="6">
    <source>
        <dbReference type="PROSITE-ProRule" id="PRU00591"/>
    </source>
</evidence>
<dbReference type="Pfam" id="PF19127">
    <property type="entry name" value="Choline_bind_3"/>
    <property type="match status" value="1"/>
</dbReference>
<evidence type="ECO:0000313" key="11">
    <source>
        <dbReference type="Proteomes" id="UP000528555"/>
    </source>
</evidence>
<dbReference type="AlphaFoldDB" id="A0A850HI30"/>
<dbReference type="PANTHER" id="PTHR47053:SF1">
    <property type="entry name" value="MUREIN DD-ENDOPEPTIDASE MEPH-RELATED"/>
    <property type="match status" value="1"/>
</dbReference>
<accession>A0A850HI30</accession>
<evidence type="ECO:0000256" key="7">
    <source>
        <dbReference type="SAM" id="SignalP"/>
    </source>
</evidence>
<dbReference type="RefSeq" id="WP_173814433.1">
    <property type="nucleotide sequence ID" value="NZ_JAAITX010000002.1"/>
</dbReference>
<evidence type="ECO:0000256" key="1">
    <source>
        <dbReference type="ARBA" id="ARBA00007074"/>
    </source>
</evidence>
<comment type="similarity">
    <text evidence="1">Belongs to the peptidase C40 family.</text>
</comment>
<dbReference type="GO" id="GO:0006508">
    <property type="term" value="P:proteolysis"/>
    <property type="evidence" value="ECO:0007669"/>
    <property type="project" value="UniProtKB-KW"/>
</dbReference>
<dbReference type="Gene3D" id="2.10.270.10">
    <property type="entry name" value="Cholin Binding"/>
    <property type="match status" value="4"/>
</dbReference>
<dbReference type="InterPro" id="IPR038765">
    <property type="entry name" value="Papain-like_cys_pep_sf"/>
</dbReference>
<sequence length="498" mass="55509">MKRNLVIALILSLGISGLSGFAVRAEENEVPVMQQEAESPFTEVQPENLEVSEQEIQESGREGEKTGHWVLNASGWWYAYEDGTWPSDGMVTIDGTDYAFDSAGYMVTGWYLSAEGWYYMTGSGAKAVGWQNIGGVWYYLDGENTEHPGLMVGTGWHSIQGQWYYVTESGAMAADWLLSSEGWYYLGRDGAMKTGWQLVGGVWYYLNGTEEEHPGVMASDCKKVIGKDTYFFAVSGAMHTGWVLRPEGWYYLGGDGVMKTGWQLVGGAWYYLDGENSEYPGLMTGAGWHLIQGQKYYMTGSGAMATDWLLGSEGWYYLGGDGAMKTGWQWIDNHWYYFYTENDPLGGTTGVMAVNTMVDGWTITSNGIAVNGLEGKFEEIKKYVYVPYRYGGTTPSGWDCSGFTQWALHYIGGITIPRTTYLQAAGGVNIDKNNRNLWKPGDILVYQSGSGFSHVALYLGDGMLMHALNTKYGTLIQGVDYYEQWDRGNHLALVRRYL</sequence>
<feature type="domain" description="NlpC/P60" evidence="8">
    <location>
        <begin position="370"/>
        <end position="498"/>
    </location>
</feature>
<evidence type="ECO:0000256" key="2">
    <source>
        <dbReference type="ARBA" id="ARBA00022670"/>
    </source>
</evidence>
<dbReference type="EMBL" id="JAAITX010000002">
    <property type="protein sequence ID" value="NVH57767.1"/>
    <property type="molecule type" value="Genomic_DNA"/>
</dbReference>
<dbReference type="PANTHER" id="PTHR47053">
    <property type="entry name" value="MUREIN DD-ENDOPEPTIDASE MEPH-RELATED"/>
    <property type="match status" value="1"/>
</dbReference>
<dbReference type="Pfam" id="PF01473">
    <property type="entry name" value="Choline_bind_1"/>
    <property type="match status" value="5"/>
</dbReference>
<gene>
    <name evidence="10" type="ORF">G5A66_03675</name>
    <name evidence="9" type="ORF">G5A75_04525</name>
</gene>
<evidence type="ECO:0000256" key="3">
    <source>
        <dbReference type="ARBA" id="ARBA00022737"/>
    </source>
</evidence>
<organism evidence="10 11">
    <name type="scientific">Dorea phocaeensis</name>
    <dbReference type="NCBI Taxonomy" id="2040291"/>
    <lineage>
        <taxon>Bacteria</taxon>
        <taxon>Bacillati</taxon>
        <taxon>Bacillota</taxon>
        <taxon>Clostridia</taxon>
        <taxon>Lachnospirales</taxon>
        <taxon>Lachnospiraceae</taxon>
        <taxon>Dorea</taxon>
    </lineage>
</organism>
<keyword evidence="3" id="KW-0677">Repeat</keyword>
<dbReference type="EMBL" id="JAAIUO010000002">
    <property type="protein sequence ID" value="NSK14146.1"/>
    <property type="molecule type" value="Genomic_DNA"/>
</dbReference>
<keyword evidence="7" id="KW-0732">Signal</keyword>
<reference evidence="10" key="2">
    <citation type="submission" date="2020-02" db="EMBL/GenBank/DDBJ databases">
        <authorList>
            <person name="Littmann E."/>
            <person name="Sorbara M."/>
        </authorList>
    </citation>
    <scope>NUCLEOTIDE SEQUENCE</scope>
    <source>
        <strain evidence="10">MSK.17.11</strain>
        <strain evidence="9">MSK.17.38</strain>
    </source>
</reference>
<feature type="signal peptide" evidence="7">
    <location>
        <begin position="1"/>
        <end position="24"/>
    </location>
</feature>
<dbReference type="PROSITE" id="PS51170">
    <property type="entry name" value="CW"/>
    <property type="match status" value="1"/>
</dbReference>
<comment type="caution">
    <text evidence="10">The sequence shown here is derived from an EMBL/GenBank/DDBJ whole genome shotgun (WGS) entry which is preliminary data.</text>
</comment>
<evidence type="ECO:0000313" key="12">
    <source>
        <dbReference type="Proteomes" id="UP000701680"/>
    </source>
</evidence>
<dbReference type="InterPro" id="IPR051202">
    <property type="entry name" value="Peptidase_C40"/>
</dbReference>
<evidence type="ECO:0000256" key="4">
    <source>
        <dbReference type="ARBA" id="ARBA00022801"/>
    </source>
</evidence>
<evidence type="ECO:0000256" key="5">
    <source>
        <dbReference type="ARBA" id="ARBA00022807"/>
    </source>
</evidence>
<reference evidence="11 12" key="1">
    <citation type="journal article" date="2020" name="Cell Host Microbe">
        <title>Functional and Genomic Variation between Human-Derived Isolates of Lachnospiraceae Reveals Inter- and Intra-Species Diversity.</title>
        <authorList>
            <person name="Sorbara M.T."/>
            <person name="Littmann E.R."/>
            <person name="Fontana E."/>
            <person name="Moody T.U."/>
            <person name="Kohout C.E."/>
            <person name="Gjonbalaj M."/>
            <person name="Eaton V."/>
            <person name="Seok R."/>
            <person name="Leiner I.M."/>
            <person name="Pamer E.G."/>
        </authorList>
    </citation>
    <scope>NUCLEOTIDE SEQUENCE [LARGE SCALE GENOMIC DNA]</scope>
    <source>
        <strain evidence="10 11">MSK.17.11</strain>
        <strain evidence="9 12">MSK.17.38</strain>
    </source>
</reference>
<dbReference type="SUPFAM" id="SSF54001">
    <property type="entry name" value="Cysteine proteinases"/>
    <property type="match status" value="1"/>
</dbReference>
<feature type="repeat" description="Cell wall-binding" evidence="6">
    <location>
        <begin position="153"/>
        <end position="172"/>
    </location>
</feature>
<dbReference type="GO" id="GO:0008234">
    <property type="term" value="F:cysteine-type peptidase activity"/>
    <property type="evidence" value="ECO:0007669"/>
    <property type="project" value="UniProtKB-KW"/>
</dbReference>
<proteinExistence type="inferred from homology"/>
<dbReference type="InterPro" id="IPR018337">
    <property type="entry name" value="Cell_wall/Cho-bd_repeat"/>
</dbReference>
<evidence type="ECO:0000313" key="10">
    <source>
        <dbReference type="EMBL" id="NVH57767.1"/>
    </source>
</evidence>
<name>A0A850HI30_9FIRM</name>
<evidence type="ECO:0000259" key="8">
    <source>
        <dbReference type="PROSITE" id="PS51935"/>
    </source>
</evidence>
<dbReference type="SUPFAM" id="SSF69360">
    <property type="entry name" value="Cell wall binding repeat"/>
    <property type="match status" value="2"/>
</dbReference>
<evidence type="ECO:0000313" key="9">
    <source>
        <dbReference type="EMBL" id="NSK14146.1"/>
    </source>
</evidence>
<dbReference type="Gene3D" id="3.90.1720.10">
    <property type="entry name" value="endopeptidase domain like (from Nostoc punctiforme)"/>
    <property type="match status" value="1"/>
</dbReference>